<gene>
    <name evidence="15" type="ORF">Rsub_05041</name>
</gene>
<dbReference type="InterPro" id="IPR029071">
    <property type="entry name" value="Ubiquitin-like_domsf"/>
</dbReference>
<dbReference type="PANTHER" id="PTHR21237">
    <property type="entry name" value="GRPE PROTEIN"/>
    <property type="match status" value="1"/>
</dbReference>
<comment type="subunit">
    <text evidence="4">Homodimer.</text>
</comment>
<evidence type="ECO:0000256" key="14">
    <source>
        <dbReference type="SAM" id="MobiDB-lite"/>
    </source>
</evidence>
<comment type="caution">
    <text evidence="15">The sequence shown here is derived from an EMBL/GenBank/DDBJ whole genome shotgun (WGS) entry which is preliminary data.</text>
</comment>
<accession>A0A2V0P173</accession>
<evidence type="ECO:0000256" key="2">
    <source>
        <dbReference type="ARBA" id="ARBA00004496"/>
    </source>
</evidence>
<evidence type="ECO:0000256" key="6">
    <source>
        <dbReference type="ARBA" id="ARBA00022499"/>
    </source>
</evidence>
<dbReference type="InterPro" id="IPR000740">
    <property type="entry name" value="GrpE"/>
</dbReference>
<reference evidence="15 16" key="1">
    <citation type="journal article" date="2018" name="Sci. Rep.">
        <title>Raphidocelis subcapitata (=Pseudokirchneriella subcapitata) provides an insight into genome evolution and environmental adaptations in the Sphaeropleales.</title>
        <authorList>
            <person name="Suzuki S."/>
            <person name="Yamaguchi H."/>
            <person name="Nakajima N."/>
            <person name="Kawachi M."/>
        </authorList>
    </citation>
    <scope>NUCLEOTIDE SEQUENCE [LARGE SCALE GENOMIC DNA]</scope>
    <source>
        <strain evidence="15 16">NIES-35</strain>
    </source>
</reference>
<dbReference type="GO" id="GO:0005759">
    <property type="term" value="C:mitochondrial matrix"/>
    <property type="evidence" value="ECO:0007669"/>
    <property type="project" value="UniProtKB-SubCell"/>
</dbReference>
<dbReference type="GO" id="GO:0051082">
    <property type="term" value="F:unfolded protein binding"/>
    <property type="evidence" value="ECO:0007669"/>
    <property type="project" value="TreeGrafter"/>
</dbReference>
<evidence type="ECO:0000256" key="4">
    <source>
        <dbReference type="ARBA" id="ARBA00011738"/>
    </source>
</evidence>
<evidence type="ECO:0000256" key="1">
    <source>
        <dbReference type="ARBA" id="ARBA00004123"/>
    </source>
</evidence>
<keyword evidence="11" id="KW-0539">Nucleus</keyword>
<dbReference type="Proteomes" id="UP000247498">
    <property type="component" value="Unassembled WGS sequence"/>
</dbReference>
<proteinExistence type="inferred from homology"/>
<dbReference type="PRINTS" id="PR00773">
    <property type="entry name" value="GRPEPROTEIN"/>
</dbReference>
<dbReference type="GO" id="GO:0051087">
    <property type="term" value="F:protein-folding chaperone binding"/>
    <property type="evidence" value="ECO:0007669"/>
    <property type="project" value="InterPro"/>
</dbReference>
<protein>
    <recommendedName>
        <fullName evidence="12">GrpE protein homolog</fullName>
    </recommendedName>
</protein>
<dbReference type="AlphaFoldDB" id="A0A2V0P173"/>
<evidence type="ECO:0000256" key="12">
    <source>
        <dbReference type="RuleBase" id="RU000640"/>
    </source>
</evidence>
<keyword evidence="6" id="KW-1017">Isopeptide bond</keyword>
<dbReference type="Gene3D" id="3.10.20.90">
    <property type="entry name" value="Phosphatidylinositol 3-kinase Catalytic Subunit, Chain A, domain 1"/>
    <property type="match status" value="1"/>
</dbReference>
<keyword evidence="10 12" id="KW-0143">Chaperone</keyword>
<keyword evidence="12" id="KW-0496">Mitochondrion</keyword>
<comment type="subcellular location">
    <subcellularLocation>
        <location evidence="2">Cytoplasm</location>
    </subcellularLocation>
    <subcellularLocation>
        <location evidence="12">Mitochondrion matrix</location>
    </subcellularLocation>
    <subcellularLocation>
        <location evidence="1">Nucleus</location>
    </subcellularLocation>
</comment>
<dbReference type="GO" id="GO:0000774">
    <property type="term" value="F:adenyl-nucleotide exchange factor activity"/>
    <property type="evidence" value="ECO:0007669"/>
    <property type="project" value="InterPro"/>
</dbReference>
<dbReference type="OrthoDB" id="201635at2759"/>
<name>A0A2V0P173_9CHLO</name>
<comment type="function">
    <text evidence="12">Essential component of the PAM complex, a complex required for the translocation of transit peptide-containing proteins from the inner membrane into the mitochondrial matrix in an ATP-dependent manner.</text>
</comment>
<organism evidence="15 16">
    <name type="scientific">Raphidocelis subcapitata</name>
    <dbReference type="NCBI Taxonomy" id="307507"/>
    <lineage>
        <taxon>Eukaryota</taxon>
        <taxon>Viridiplantae</taxon>
        <taxon>Chlorophyta</taxon>
        <taxon>core chlorophytes</taxon>
        <taxon>Chlorophyceae</taxon>
        <taxon>CS clade</taxon>
        <taxon>Sphaeropleales</taxon>
        <taxon>Selenastraceae</taxon>
        <taxon>Raphidocelis</taxon>
    </lineage>
</organism>
<evidence type="ECO:0000256" key="7">
    <source>
        <dbReference type="ARBA" id="ARBA00022737"/>
    </source>
</evidence>
<evidence type="ECO:0000256" key="11">
    <source>
        <dbReference type="ARBA" id="ARBA00023242"/>
    </source>
</evidence>
<dbReference type="FunFam" id="2.30.22.10:FF:000001">
    <property type="entry name" value="Protein GrpE"/>
    <property type="match status" value="1"/>
</dbReference>
<keyword evidence="5" id="KW-0963">Cytoplasm</keyword>
<sequence>MQIFVKTLTGKTITLEVESSDTIENVGAPFDPEIHEAIAREANDDVPDGTVLQEFRKGFAMGDRLLRPAMVQVSFTDKPAEAPAAETREDEEPSPAESGDAAEGGQQQQQAQQ</sequence>
<dbReference type="GO" id="GO:0005634">
    <property type="term" value="C:nucleus"/>
    <property type="evidence" value="ECO:0007669"/>
    <property type="project" value="UniProtKB-SubCell"/>
</dbReference>
<feature type="compositionally biased region" description="Low complexity" evidence="14">
    <location>
        <begin position="99"/>
        <end position="113"/>
    </location>
</feature>
<evidence type="ECO:0000313" key="16">
    <source>
        <dbReference type="Proteomes" id="UP000247498"/>
    </source>
</evidence>
<evidence type="ECO:0000256" key="5">
    <source>
        <dbReference type="ARBA" id="ARBA00022490"/>
    </source>
</evidence>
<dbReference type="STRING" id="307507.A0A2V0P173"/>
<keyword evidence="7" id="KW-0677">Repeat</keyword>
<keyword evidence="16" id="KW-1185">Reference proteome</keyword>
<dbReference type="GO" id="GO:0006457">
    <property type="term" value="P:protein folding"/>
    <property type="evidence" value="ECO:0007669"/>
    <property type="project" value="InterPro"/>
</dbReference>
<dbReference type="PANTHER" id="PTHR21237:SF40">
    <property type="entry name" value="CELL CYCLE AND APOPTOSIS REGULATOR PROTEIN 2"/>
    <property type="match status" value="1"/>
</dbReference>
<evidence type="ECO:0000313" key="15">
    <source>
        <dbReference type="EMBL" id="GBF92672.1"/>
    </source>
</evidence>
<dbReference type="SUPFAM" id="SSF51064">
    <property type="entry name" value="Head domain of nucleotide exchange factor GrpE"/>
    <property type="match status" value="1"/>
</dbReference>
<feature type="region of interest" description="Disordered" evidence="14">
    <location>
        <begin position="74"/>
        <end position="113"/>
    </location>
</feature>
<dbReference type="EMBL" id="BDRX01000034">
    <property type="protein sequence ID" value="GBF92672.1"/>
    <property type="molecule type" value="Genomic_DNA"/>
</dbReference>
<evidence type="ECO:0000256" key="9">
    <source>
        <dbReference type="ARBA" id="ARBA00023016"/>
    </source>
</evidence>
<dbReference type="PROSITE" id="PS01071">
    <property type="entry name" value="GRPE"/>
    <property type="match status" value="1"/>
</dbReference>
<comment type="similarity">
    <text evidence="13">Belongs to the GrpE family.</text>
</comment>
<evidence type="ECO:0000256" key="13">
    <source>
        <dbReference type="RuleBase" id="RU004478"/>
    </source>
</evidence>
<dbReference type="SUPFAM" id="SSF54236">
    <property type="entry name" value="Ubiquitin-like"/>
    <property type="match status" value="1"/>
</dbReference>
<dbReference type="GO" id="GO:0042803">
    <property type="term" value="F:protein homodimerization activity"/>
    <property type="evidence" value="ECO:0007669"/>
    <property type="project" value="InterPro"/>
</dbReference>
<dbReference type="FunFam" id="3.10.20.90:FF:000469">
    <property type="entry name" value="Polyubiquitin-C"/>
    <property type="match status" value="1"/>
</dbReference>
<keyword evidence="9" id="KW-0346">Stress response</keyword>
<evidence type="ECO:0000256" key="10">
    <source>
        <dbReference type="ARBA" id="ARBA00023186"/>
    </source>
</evidence>
<evidence type="ECO:0000256" key="8">
    <source>
        <dbReference type="ARBA" id="ARBA00022843"/>
    </source>
</evidence>
<dbReference type="Pfam" id="PF01025">
    <property type="entry name" value="GrpE"/>
    <property type="match status" value="1"/>
</dbReference>
<dbReference type="InParanoid" id="A0A2V0P173"/>
<evidence type="ECO:0000256" key="3">
    <source>
        <dbReference type="ARBA" id="ARBA00008430"/>
    </source>
</evidence>
<comment type="similarity">
    <text evidence="3">Belongs to the ubiquitin family.</text>
</comment>
<dbReference type="InterPro" id="IPR009012">
    <property type="entry name" value="GrpE_head"/>
</dbReference>
<keyword evidence="8" id="KW-0832">Ubl conjugation</keyword>
<dbReference type="Gene3D" id="2.30.22.10">
    <property type="entry name" value="Head domain of nucleotide exchange factor GrpE"/>
    <property type="match status" value="1"/>
</dbReference>